<dbReference type="Proteomes" id="UP001331936">
    <property type="component" value="Unassembled WGS sequence"/>
</dbReference>
<dbReference type="RefSeq" id="WP_330149969.1">
    <property type="nucleotide sequence ID" value="NZ_JAUZMZ010000001.1"/>
</dbReference>
<keyword evidence="8" id="KW-1185">Reference proteome</keyword>
<name>A0ABU7JKH2_9NOCA</name>
<gene>
    <name evidence="7" type="ORF">Q8814_00175</name>
</gene>
<keyword evidence="3" id="KW-0238">DNA-binding</keyword>
<dbReference type="Gene3D" id="3.40.190.290">
    <property type="match status" value="1"/>
</dbReference>
<dbReference type="PRINTS" id="PR00039">
    <property type="entry name" value="HTHLYSR"/>
</dbReference>
<dbReference type="EMBL" id="JAUZMZ010000001">
    <property type="protein sequence ID" value="MEE2030543.1"/>
    <property type="molecule type" value="Genomic_DNA"/>
</dbReference>
<protein>
    <submittedName>
        <fullName evidence="7">LysR family transcriptional regulator</fullName>
    </submittedName>
</protein>
<comment type="caution">
    <text evidence="7">The sequence shown here is derived from an EMBL/GenBank/DDBJ whole genome shotgun (WGS) entry which is preliminary data.</text>
</comment>
<reference evidence="7 8" key="1">
    <citation type="submission" date="2023-08" db="EMBL/GenBank/DDBJ databases">
        <authorList>
            <person name="Girao M."/>
            <person name="Carvalho M.F."/>
        </authorList>
    </citation>
    <scope>NUCLEOTIDE SEQUENCE [LARGE SCALE GENOMIC DNA]</scope>
    <source>
        <strain evidence="7 8">CC-R104</strain>
    </source>
</reference>
<dbReference type="PROSITE" id="PS50931">
    <property type="entry name" value="HTH_LYSR"/>
    <property type="match status" value="1"/>
</dbReference>
<dbReference type="InterPro" id="IPR000847">
    <property type="entry name" value="LysR_HTH_N"/>
</dbReference>
<organism evidence="7 8">
    <name type="scientific">Rhodococcus chondri</name>
    <dbReference type="NCBI Taxonomy" id="3065941"/>
    <lineage>
        <taxon>Bacteria</taxon>
        <taxon>Bacillati</taxon>
        <taxon>Actinomycetota</taxon>
        <taxon>Actinomycetes</taxon>
        <taxon>Mycobacteriales</taxon>
        <taxon>Nocardiaceae</taxon>
        <taxon>Rhodococcus</taxon>
    </lineage>
</organism>
<keyword evidence="4" id="KW-0010">Activator</keyword>
<keyword evidence="2" id="KW-0805">Transcription regulation</keyword>
<evidence type="ECO:0000256" key="4">
    <source>
        <dbReference type="ARBA" id="ARBA00023159"/>
    </source>
</evidence>
<dbReference type="Gene3D" id="1.10.10.10">
    <property type="entry name" value="Winged helix-like DNA-binding domain superfamily/Winged helix DNA-binding domain"/>
    <property type="match status" value="1"/>
</dbReference>
<evidence type="ECO:0000313" key="7">
    <source>
        <dbReference type="EMBL" id="MEE2030543.1"/>
    </source>
</evidence>
<evidence type="ECO:0000313" key="8">
    <source>
        <dbReference type="Proteomes" id="UP001331936"/>
    </source>
</evidence>
<dbReference type="Pfam" id="PF03466">
    <property type="entry name" value="LysR_substrate"/>
    <property type="match status" value="1"/>
</dbReference>
<sequence length="295" mass="31560">MEFRQVEYFLAVVENDGINGAAAALGVAQPTVSQALRSLERELGVQLFHRIGRGMVLTAAGRSLIGPSRQILRDVSAVSELMSAATGEVTGSLDLMVFPALATGLIVDLVARFRRACPKTTVRFGELRSEESSGSVIRDGHCEFVVAHLPLEDGGHGLEVIELGEQEYWLVYPPGTDLAPGPVAISAMPDIPMVFVPRGGGSLSLEFNDAMRRAGVRPPLAALVDHREARLPMVLAGLGGSFVERSLAESVRDVAVVRPCEPTFSRTFGLVFDPASLSRAGQAFVDLVRSTRPTI</sequence>
<evidence type="ECO:0000256" key="1">
    <source>
        <dbReference type="ARBA" id="ARBA00009437"/>
    </source>
</evidence>
<proteinExistence type="inferred from homology"/>
<comment type="similarity">
    <text evidence="1">Belongs to the LysR transcriptional regulatory family.</text>
</comment>
<dbReference type="Pfam" id="PF00126">
    <property type="entry name" value="HTH_1"/>
    <property type="match status" value="1"/>
</dbReference>
<evidence type="ECO:0000256" key="5">
    <source>
        <dbReference type="ARBA" id="ARBA00023163"/>
    </source>
</evidence>
<dbReference type="PANTHER" id="PTHR30346">
    <property type="entry name" value="TRANSCRIPTIONAL DUAL REGULATOR HCAR-RELATED"/>
    <property type="match status" value="1"/>
</dbReference>
<evidence type="ECO:0000259" key="6">
    <source>
        <dbReference type="PROSITE" id="PS50931"/>
    </source>
</evidence>
<keyword evidence="5" id="KW-0804">Transcription</keyword>
<dbReference type="CDD" id="cd05466">
    <property type="entry name" value="PBP2_LTTR_substrate"/>
    <property type="match status" value="1"/>
</dbReference>
<dbReference type="InterPro" id="IPR005119">
    <property type="entry name" value="LysR_subst-bd"/>
</dbReference>
<accession>A0ABU7JKH2</accession>
<dbReference type="InterPro" id="IPR036388">
    <property type="entry name" value="WH-like_DNA-bd_sf"/>
</dbReference>
<dbReference type="PANTHER" id="PTHR30346:SF29">
    <property type="entry name" value="LYSR SUBSTRATE-BINDING"/>
    <property type="match status" value="1"/>
</dbReference>
<dbReference type="SUPFAM" id="SSF53850">
    <property type="entry name" value="Periplasmic binding protein-like II"/>
    <property type="match status" value="1"/>
</dbReference>
<evidence type="ECO:0000256" key="3">
    <source>
        <dbReference type="ARBA" id="ARBA00023125"/>
    </source>
</evidence>
<dbReference type="InterPro" id="IPR036390">
    <property type="entry name" value="WH_DNA-bd_sf"/>
</dbReference>
<feature type="domain" description="HTH lysR-type" evidence="6">
    <location>
        <begin position="1"/>
        <end position="58"/>
    </location>
</feature>
<dbReference type="SUPFAM" id="SSF46785">
    <property type="entry name" value="Winged helix' DNA-binding domain"/>
    <property type="match status" value="1"/>
</dbReference>
<evidence type="ECO:0000256" key="2">
    <source>
        <dbReference type="ARBA" id="ARBA00023015"/>
    </source>
</evidence>